<dbReference type="GO" id="GO:0004523">
    <property type="term" value="F:RNA-DNA hybrid ribonuclease activity"/>
    <property type="evidence" value="ECO:0007669"/>
    <property type="project" value="InterPro"/>
</dbReference>
<dbReference type="InterPro" id="IPR052929">
    <property type="entry name" value="RNase_H-like_EbsB-rel"/>
</dbReference>
<dbReference type="GO" id="GO:0003676">
    <property type="term" value="F:nucleic acid binding"/>
    <property type="evidence" value="ECO:0007669"/>
    <property type="project" value="InterPro"/>
</dbReference>
<sequence>MLGYPLHVVSAQTDFHEWLSWILKMHHTTKHNEICVTMWAIWFARNRMVHEGTNQSVHEIVSFICNYCVELVSMIYMNNGVVSDIQVRWSLPPAGVVKINVDAGFRLNQKKAAAGVVIQDENGEILRACCKITYLVLSVFAAEVVTVIHGFQFPKELAFLSITSAKEIAKEFHACAFHFIGQFGNKTTHAMAQKGIKASFGYNFTASE</sequence>
<protein>
    <recommendedName>
        <fullName evidence="1">RNase H type-1 domain-containing protein</fullName>
    </recommendedName>
</protein>
<feature type="domain" description="RNase H type-1" evidence="1">
    <location>
        <begin position="100"/>
        <end position="159"/>
    </location>
</feature>
<dbReference type="InterPro" id="IPR002156">
    <property type="entry name" value="RNaseH_domain"/>
</dbReference>
<dbReference type="AlphaFoldDB" id="A0A7J8YV36"/>
<evidence type="ECO:0000313" key="3">
    <source>
        <dbReference type="Proteomes" id="UP000593577"/>
    </source>
</evidence>
<feature type="non-terminal residue" evidence="2">
    <location>
        <position position="1"/>
    </location>
</feature>
<dbReference type="Pfam" id="PF13456">
    <property type="entry name" value="RVT_3"/>
    <property type="match status" value="1"/>
</dbReference>
<dbReference type="SUPFAM" id="SSF53098">
    <property type="entry name" value="Ribonuclease H-like"/>
    <property type="match status" value="1"/>
</dbReference>
<proteinExistence type="predicted"/>
<name>A0A7J8YV36_GOSAI</name>
<dbReference type="PANTHER" id="PTHR47074:SF61">
    <property type="entry name" value="RNASE H TYPE-1 DOMAIN-CONTAINING PROTEIN"/>
    <property type="match status" value="1"/>
</dbReference>
<gene>
    <name evidence="2" type="ORF">Goari_000062</name>
</gene>
<dbReference type="InterPro" id="IPR012337">
    <property type="entry name" value="RNaseH-like_sf"/>
</dbReference>
<evidence type="ECO:0000259" key="1">
    <source>
        <dbReference type="Pfam" id="PF13456"/>
    </source>
</evidence>
<dbReference type="Proteomes" id="UP000593577">
    <property type="component" value="Unassembled WGS sequence"/>
</dbReference>
<evidence type="ECO:0000313" key="2">
    <source>
        <dbReference type="EMBL" id="MBA0703192.1"/>
    </source>
</evidence>
<comment type="caution">
    <text evidence="2">The sequence shown here is derived from an EMBL/GenBank/DDBJ whole genome shotgun (WGS) entry which is preliminary data.</text>
</comment>
<dbReference type="PANTHER" id="PTHR47074">
    <property type="entry name" value="BNAC02G40300D PROTEIN"/>
    <property type="match status" value="1"/>
</dbReference>
<reference evidence="2 3" key="1">
    <citation type="journal article" date="2019" name="Genome Biol. Evol.">
        <title>Insights into the evolution of the New World diploid cottons (Gossypium, subgenus Houzingenia) based on genome sequencing.</title>
        <authorList>
            <person name="Grover C.E."/>
            <person name="Arick M.A. 2nd"/>
            <person name="Thrash A."/>
            <person name="Conover J.L."/>
            <person name="Sanders W.S."/>
            <person name="Peterson D.G."/>
            <person name="Frelichowski J.E."/>
            <person name="Scheffler J.A."/>
            <person name="Scheffler B.E."/>
            <person name="Wendel J.F."/>
        </authorList>
    </citation>
    <scope>NUCLEOTIDE SEQUENCE [LARGE SCALE GENOMIC DNA]</scope>
    <source>
        <strain evidence="2">185</strain>
        <tissue evidence="2">Leaf</tissue>
    </source>
</reference>
<accession>A0A7J8YV36</accession>
<dbReference type="EMBL" id="JABFAA010361568">
    <property type="protein sequence ID" value="MBA0703192.1"/>
    <property type="molecule type" value="Genomic_DNA"/>
</dbReference>
<organism evidence="2 3">
    <name type="scientific">Gossypium aridum</name>
    <name type="common">American cotton</name>
    <name type="synonym">Erioxylum aridum</name>
    <dbReference type="NCBI Taxonomy" id="34290"/>
    <lineage>
        <taxon>Eukaryota</taxon>
        <taxon>Viridiplantae</taxon>
        <taxon>Streptophyta</taxon>
        <taxon>Embryophyta</taxon>
        <taxon>Tracheophyta</taxon>
        <taxon>Spermatophyta</taxon>
        <taxon>Magnoliopsida</taxon>
        <taxon>eudicotyledons</taxon>
        <taxon>Gunneridae</taxon>
        <taxon>Pentapetalae</taxon>
        <taxon>rosids</taxon>
        <taxon>malvids</taxon>
        <taxon>Malvales</taxon>
        <taxon>Malvaceae</taxon>
        <taxon>Malvoideae</taxon>
        <taxon>Gossypium</taxon>
    </lineage>
</organism>
<keyword evidence="3" id="KW-1185">Reference proteome</keyword>